<dbReference type="AlphaFoldDB" id="A0A2I0VDL0"/>
<gene>
    <name evidence="3" type="ORF">MA16_Dca027545</name>
</gene>
<reference evidence="3 4" key="2">
    <citation type="journal article" date="2017" name="Nature">
        <title>The Apostasia genome and the evolution of orchids.</title>
        <authorList>
            <person name="Zhang G.Q."/>
            <person name="Liu K.W."/>
            <person name="Li Z."/>
            <person name="Lohaus R."/>
            <person name="Hsiao Y.Y."/>
            <person name="Niu S.C."/>
            <person name="Wang J.Y."/>
            <person name="Lin Y.C."/>
            <person name="Xu Q."/>
            <person name="Chen L.J."/>
            <person name="Yoshida K."/>
            <person name="Fujiwara S."/>
            <person name="Wang Z.W."/>
            <person name="Zhang Y.Q."/>
            <person name="Mitsuda N."/>
            <person name="Wang M."/>
            <person name="Liu G.H."/>
            <person name="Pecoraro L."/>
            <person name="Huang H.X."/>
            <person name="Xiao X.J."/>
            <person name="Lin M."/>
            <person name="Wu X.Y."/>
            <person name="Wu W.L."/>
            <person name="Chen Y.Y."/>
            <person name="Chang S.B."/>
            <person name="Sakamoto S."/>
            <person name="Ohme-Takagi M."/>
            <person name="Yagi M."/>
            <person name="Zeng S.J."/>
            <person name="Shen C.Y."/>
            <person name="Yeh C.M."/>
            <person name="Luo Y.B."/>
            <person name="Tsai W.C."/>
            <person name="Van de Peer Y."/>
            <person name="Liu Z.J."/>
        </authorList>
    </citation>
    <scope>NUCLEOTIDE SEQUENCE [LARGE SCALE GENOMIC DNA]</scope>
    <source>
        <tissue evidence="3">The whole plant</tissue>
    </source>
</reference>
<keyword evidence="4" id="KW-1185">Reference proteome</keyword>
<name>A0A2I0VDL0_9ASPA</name>
<dbReference type="SUPFAM" id="SSF56672">
    <property type="entry name" value="DNA/RNA polymerases"/>
    <property type="match status" value="1"/>
</dbReference>
<dbReference type="PANTHER" id="PTHR11439">
    <property type="entry name" value="GAG-POL-RELATED RETROTRANSPOSON"/>
    <property type="match status" value="1"/>
</dbReference>
<dbReference type="InterPro" id="IPR043502">
    <property type="entry name" value="DNA/RNA_pol_sf"/>
</dbReference>
<proteinExistence type="predicted"/>
<evidence type="ECO:0000313" key="3">
    <source>
        <dbReference type="EMBL" id="PKU61494.1"/>
    </source>
</evidence>
<evidence type="ECO:0000259" key="2">
    <source>
        <dbReference type="Pfam" id="PF07727"/>
    </source>
</evidence>
<evidence type="ECO:0000256" key="1">
    <source>
        <dbReference type="SAM" id="MobiDB-lite"/>
    </source>
</evidence>
<dbReference type="EMBL" id="KZ504670">
    <property type="protein sequence ID" value="PKU61494.1"/>
    <property type="molecule type" value="Genomic_DNA"/>
</dbReference>
<dbReference type="PANTHER" id="PTHR11439:SF524">
    <property type="entry name" value="RNA-DIRECTED DNA POLYMERASE, PROTEIN KINASE RLK-PELLE-DLSV FAMILY"/>
    <property type="match status" value="1"/>
</dbReference>
<feature type="region of interest" description="Disordered" evidence="1">
    <location>
        <begin position="27"/>
        <end position="51"/>
    </location>
</feature>
<protein>
    <submittedName>
        <fullName evidence="3">Retrovirus-related Pol polyprotein from transposon TNT 1-94</fullName>
    </submittedName>
</protein>
<dbReference type="Proteomes" id="UP000233837">
    <property type="component" value="Unassembled WGS sequence"/>
</dbReference>
<dbReference type="Pfam" id="PF07727">
    <property type="entry name" value="RVT_2"/>
    <property type="match status" value="1"/>
</dbReference>
<evidence type="ECO:0000313" key="4">
    <source>
        <dbReference type="Proteomes" id="UP000233837"/>
    </source>
</evidence>
<reference evidence="3 4" key="1">
    <citation type="journal article" date="2016" name="Sci. Rep.">
        <title>The Dendrobium catenatum Lindl. genome sequence provides insights into polysaccharide synthase, floral development and adaptive evolution.</title>
        <authorList>
            <person name="Zhang G.Q."/>
            <person name="Xu Q."/>
            <person name="Bian C."/>
            <person name="Tsai W.C."/>
            <person name="Yeh C.M."/>
            <person name="Liu K.W."/>
            <person name="Yoshida K."/>
            <person name="Zhang L.S."/>
            <person name="Chang S.B."/>
            <person name="Chen F."/>
            <person name="Shi Y."/>
            <person name="Su Y.Y."/>
            <person name="Zhang Y.Q."/>
            <person name="Chen L.J."/>
            <person name="Yin Y."/>
            <person name="Lin M."/>
            <person name="Huang H."/>
            <person name="Deng H."/>
            <person name="Wang Z.W."/>
            <person name="Zhu S.L."/>
            <person name="Zhao X."/>
            <person name="Deng C."/>
            <person name="Niu S.C."/>
            <person name="Huang J."/>
            <person name="Wang M."/>
            <person name="Liu G.H."/>
            <person name="Yang H.J."/>
            <person name="Xiao X.J."/>
            <person name="Hsiao Y.Y."/>
            <person name="Wu W.L."/>
            <person name="Chen Y.Y."/>
            <person name="Mitsuda N."/>
            <person name="Ohme-Takagi M."/>
            <person name="Luo Y.B."/>
            <person name="Van de Peer Y."/>
            <person name="Liu Z.J."/>
        </authorList>
    </citation>
    <scope>NUCLEOTIDE SEQUENCE [LARGE SCALE GENOMIC DNA]</scope>
    <source>
        <tissue evidence="3">The whole plant</tissue>
    </source>
</reference>
<feature type="domain" description="Reverse transcriptase Ty1/copia-type" evidence="2">
    <location>
        <begin position="135"/>
        <end position="377"/>
    </location>
</feature>
<accession>A0A2I0VDL0</accession>
<organism evidence="3 4">
    <name type="scientific">Dendrobium catenatum</name>
    <dbReference type="NCBI Taxonomy" id="906689"/>
    <lineage>
        <taxon>Eukaryota</taxon>
        <taxon>Viridiplantae</taxon>
        <taxon>Streptophyta</taxon>
        <taxon>Embryophyta</taxon>
        <taxon>Tracheophyta</taxon>
        <taxon>Spermatophyta</taxon>
        <taxon>Magnoliopsida</taxon>
        <taxon>Liliopsida</taxon>
        <taxon>Asparagales</taxon>
        <taxon>Orchidaceae</taxon>
        <taxon>Epidendroideae</taxon>
        <taxon>Malaxideae</taxon>
        <taxon>Dendrobiinae</taxon>
        <taxon>Dendrobium</taxon>
    </lineage>
</organism>
<sequence length="615" mass="68428">MSVSNPVIPPTTTDHTPMPLILVPASSVTHTKHSSSSSTLLNSHSTDNLLPRVPMVSTSASVSSREPTPTISRAAIASHPMQTRSKSGISKPNPIYSLTTTNHTHPTPTSYTQAAQHPHWRTAMEAEIMALRHQHTWLLVSPPPNKHVLGCKWTFKTKLLPSGAVHRYKARLVALGNRQIFGENYTETFSPVAKMPTIRLLLTIALNRKWDILQLDVSNAFLHGELTEDIYMKQPQGFVDPTNPTAVCKLHKSLYGLKQAPRQWFQKLTDFLQSRGFRFSRSDPSLLILTKLNLQIYFLIYVDDIILTGNDHNAIQSLLHSLHSSFALKQLGKINLFLGIQVQHSAHGLFLSQAHYAASLLNTAGMSDCKSSPSPMTSNSKSKASSDQPFSDPLLYRRLAGSLQYLSITRPDIAFATNRVCQHMQSPTVQNFQDIKRILRYIKGTINFGLPIVPGDLQLHSYCDADWASDSSDRKSVSGFCTFLGRTLISWTVKKQVTVAKSSTEAEYRSLSANISEVLWLRRLAGELQAEQPSPTPVLCDNISAIAIAKNPVFHARTKHIEIDFQFIRQHIAAGNVQIQHVSSQEQIADILTKPLSVSRFSELRSKLSIQSLNT</sequence>
<feature type="compositionally biased region" description="Low complexity" evidence="1">
    <location>
        <begin position="27"/>
        <end position="50"/>
    </location>
</feature>
<dbReference type="InterPro" id="IPR013103">
    <property type="entry name" value="RVT_2"/>
</dbReference>
<dbReference type="CDD" id="cd09272">
    <property type="entry name" value="RNase_HI_RT_Ty1"/>
    <property type="match status" value="1"/>
</dbReference>